<gene>
    <name evidence="3" type="primary">LOC108735604</name>
</gene>
<evidence type="ECO:0000313" key="2">
    <source>
        <dbReference type="Proteomes" id="UP000192223"/>
    </source>
</evidence>
<sequence>MDVLTDQKPNSLDSLEIQQSHVTTVDSCFSSTHWGSVKMREKRYDKSETQRKRNSKNRLSNRRSTGPISPDELEAAIALEVANQNE</sequence>
<dbReference type="Proteomes" id="UP000192223">
    <property type="component" value="Unplaced"/>
</dbReference>
<evidence type="ECO:0000313" key="3">
    <source>
        <dbReference type="RefSeq" id="XP_018323131.1"/>
    </source>
</evidence>
<dbReference type="GeneID" id="108735604"/>
<accession>A0A1W4WGP7</accession>
<feature type="region of interest" description="Disordered" evidence="1">
    <location>
        <begin position="40"/>
        <end position="71"/>
    </location>
</feature>
<feature type="compositionally biased region" description="Basic residues" evidence="1">
    <location>
        <begin position="52"/>
        <end position="61"/>
    </location>
</feature>
<evidence type="ECO:0000256" key="1">
    <source>
        <dbReference type="SAM" id="MobiDB-lite"/>
    </source>
</evidence>
<proteinExistence type="predicted"/>
<dbReference type="KEGG" id="apln:108735604"/>
<dbReference type="InParanoid" id="A0A1W4WGP7"/>
<dbReference type="AlphaFoldDB" id="A0A1W4WGP7"/>
<name>A0A1W4WGP7_AGRPL</name>
<keyword evidence="2" id="KW-1185">Reference proteome</keyword>
<dbReference type="Gene3D" id="6.10.140.390">
    <property type="match status" value="1"/>
</dbReference>
<protein>
    <submittedName>
        <fullName evidence="3">Uncharacterized protein LOC108735604</fullName>
    </submittedName>
</protein>
<reference evidence="3" key="1">
    <citation type="submission" date="2025-08" db="UniProtKB">
        <authorList>
            <consortium name="RefSeq"/>
        </authorList>
    </citation>
    <scope>IDENTIFICATION</scope>
    <source>
        <tissue evidence="3">Entire body</tissue>
    </source>
</reference>
<organism evidence="2 3">
    <name type="scientific">Agrilus planipennis</name>
    <name type="common">Emerald ash borer</name>
    <name type="synonym">Agrilus marcopoli</name>
    <dbReference type="NCBI Taxonomy" id="224129"/>
    <lineage>
        <taxon>Eukaryota</taxon>
        <taxon>Metazoa</taxon>
        <taxon>Ecdysozoa</taxon>
        <taxon>Arthropoda</taxon>
        <taxon>Hexapoda</taxon>
        <taxon>Insecta</taxon>
        <taxon>Pterygota</taxon>
        <taxon>Neoptera</taxon>
        <taxon>Endopterygota</taxon>
        <taxon>Coleoptera</taxon>
        <taxon>Polyphaga</taxon>
        <taxon>Elateriformia</taxon>
        <taxon>Buprestoidea</taxon>
        <taxon>Buprestidae</taxon>
        <taxon>Agrilinae</taxon>
        <taxon>Agrilus</taxon>
    </lineage>
</organism>
<feature type="compositionally biased region" description="Basic and acidic residues" evidence="1">
    <location>
        <begin position="40"/>
        <end position="51"/>
    </location>
</feature>
<dbReference type="RefSeq" id="XP_018323131.1">
    <property type="nucleotide sequence ID" value="XM_018467629.2"/>
</dbReference>